<keyword evidence="6 10" id="KW-1133">Transmembrane helix</keyword>
<feature type="transmembrane region" description="Helical" evidence="10">
    <location>
        <begin position="147"/>
        <end position="164"/>
    </location>
</feature>
<dbReference type="NCBIfam" id="TIGR00797">
    <property type="entry name" value="matE"/>
    <property type="match status" value="1"/>
</dbReference>
<keyword evidence="7" id="KW-0406">Ion transport</keyword>
<feature type="transmembrane region" description="Helical" evidence="10">
    <location>
        <begin position="255"/>
        <end position="281"/>
    </location>
</feature>
<keyword evidence="4" id="KW-1003">Cell membrane</keyword>
<feature type="transmembrane region" description="Helical" evidence="10">
    <location>
        <begin position="293"/>
        <end position="312"/>
    </location>
</feature>
<keyword evidence="5 10" id="KW-0812">Transmembrane</keyword>
<reference evidence="12" key="1">
    <citation type="submission" date="2018-05" db="EMBL/GenBank/DDBJ databases">
        <title>Zavarzinia sp. HR-AS.</title>
        <authorList>
            <person name="Lee Y."/>
            <person name="Jeon C.O."/>
        </authorList>
    </citation>
    <scope>NUCLEOTIDE SEQUENCE [LARGE SCALE GENOMIC DNA]</scope>
    <source>
        <strain evidence="12">DSM 1231</strain>
    </source>
</reference>
<gene>
    <name evidence="11" type="ORF">DKG75_11285</name>
</gene>
<keyword evidence="12" id="KW-1185">Reference proteome</keyword>
<feature type="transmembrane region" description="Helical" evidence="10">
    <location>
        <begin position="373"/>
        <end position="400"/>
    </location>
</feature>
<feature type="transmembrane region" description="Helical" evidence="10">
    <location>
        <begin position="333"/>
        <end position="353"/>
    </location>
</feature>
<dbReference type="AlphaFoldDB" id="A0A317E2E2"/>
<evidence type="ECO:0000256" key="7">
    <source>
        <dbReference type="ARBA" id="ARBA00023065"/>
    </source>
</evidence>
<evidence type="ECO:0000256" key="2">
    <source>
        <dbReference type="ARBA" id="ARBA00022448"/>
    </source>
</evidence>
<feature type="transmembrane region" description="Helical" evidence="10">
    <location>
        <begin position="176"/>
        <end position="198"/>
    </location>
</feature>
<evidence type="ECO:0000256" key="1">
    <source>
        <dbReference type="ARBA" id="ARBA00004429"/>
    </source>
</evidence>
<evidence type="ECO:0000256" key="8">
    <source>
        <dbReference type="ARBA" id="ARBA00023136"/>
    </source>
</evidence>
<feature type="transmembrane region" description="Helical" evidence="10">
    <location>
        <begin position="26"/>
        <end position="47"/>
    </location>
</feature>
<name>A0A317E2E2_9PROT</name>
<dbReference type="GO" id="GO:0005886">
    <property type="term" value="C:plasma membrane"/>
    <property type="evidence" value="ECO:0007669"/>
    <property type="project" value="UniProtKB-SubCell"/>
</dbReference>
<protein>
    <recommendedName>
        <fullName evidence="9">Multidrug-efflux transporter</fullName>
    </recommendedName>
</protein>
<feature type="transmembrane region" description="Helical" evidence="10">
    <location>
        <begin position="412"/>
        <end position="434"/>
    </location>
</feature>
<dbReference type="Proteomes" id="UP000246077">
    <property type="component" value="Unassembled WGS sequence"/>
</dbReference>
<dbReference type="CDD" id="cd13131">
    <property type="entry name" value="MATE_NorM_like"/>
    <property type="match status" value="1"/>
</dbReference>
<evidence type="ECO:0000256" key="10">
    <source>
        <dbReference type="SAM" id="Phobius"/>
    </source>
</evidence>
<dbReference type="OrthoDB" id="9780160at2"/>
<evidence type="ECO:0000313" key="11">
    <source>
        <dbReference type="EMBL" id="PWR20584.1"/>
    </source>
</evidence>
<organism evidence="11 12">
    <name type="scientific">Zavarzinia compransoris</name>
    <dbReference type="NCBI Taxonomy" id="1264899"/>
    <lineage>
        <taxon>Bacteria</taxon>
        <taxon>Pseudomonadati</taxon>
        <taxon>Pseudomonadota</taxon>
        <taxon>Alphaproteobacteria</taxon>
        <taxon>Rhodospirillales</taxon>
        <taxon>Zavarziniaceae</taxon>
        <taxon>Zavarzinia</taxon>
    </lineage>
</organism>
<feature type="transmembrane region" description="Helical" evidence="10">
    <location>
        <begin position="109"/>
        <end position="127"/>
    </location>
</feature>
<dbReference type="InterPro" id="IPR002528">
    <property type="entry name" value="MATE_fam"/>
</dbReference>
<evidence type="ECO:0000256" key="6">
    <source>
        <dbReference type="ARBA" id="ARBA00022989"/>
    </source>
</evidence>
<dbReference type="PANTHER" id="PTHR43298">
    <property type="entry name" value="MULTIDRUG RESISTANCE PROTEIN NORM-RELATED"/>
    <property type="match status" value="1"/>
</dbReference>
<keyword evidence="8 10" id="KW-0472">Membrane</keyword>
<keyword evidence="2" id="KW-0813">Transport</keyword>
<comment type="subcellular location">
    <subcellularLocation>
        <location evidence="1">Cell inner membrane</location>
        <topology evidence="1">Multi-pass membrane protein</topology>
    </subcellularLocation>
</comment>
<dbReference type="GO" id="GO:0042910">
    <property type="term" value="F:xenobiotic transmembrane transporter activity"/>
    <property type="evidence" value="ECO:0007669"/>
    <property type="project" value="InterPro"/>
</dbReference>
<dbReference type="RefSeq" id="WP_109921228.1">
    <property type="nucleotide sequence ID" value="NZ_QGLF01000003.1"/>
</dbReference>
<feature type="transmembrane region" description="Helical" evidence="10">
    <location>
        <begin position="440"/>
        <end position="460"/>
    </location>
</feature>
<dbReference type="GO" id="GO:0015297">
    <property type="term" value="F:antiporter activity"/>
    <property type="evidence" value="ECO:0007669"/>
    <property type="project" value="UniProtKB-KW"/>
</dbReference>
<evidence type="ECO:0000313" key="12">
    <source>
        <dbReference type="Proteomes" id="UP000246077"/>
    </source>
</evidence>
<evidence type="ECO:0000256" key="4">
    <source>
        <dbReference type="ARBA" id="ARBA00022475"/>
    </source>
</evidence>
<feature type="transmembrane region" description="Helical" evidence="10">
    <location>
        <begin position="204"/>
        <end position="229"/>
    </location>
</feature>
<dbReference type="InterPro" id="IPR048279">
    <property type="entry name" value="MdtK-like"/>
</dbReference>
<evidence type="ECO:0000256" key="9">
    <source>
        <dbReference type="ARBA" id="ARBA00031636"/>
    </source>
</evidence>
<feature type="transmembrane region" description="Helical" evidence="10">
    <location>
        <begin position="59"/>
        <end position="88"/>
    </location>
</feature>
<dbReference type="GO" id="GO:0006811">
    <property type="term" value="P:monoatomic ion transport"/>
    <property type="evidence" value="ECO:0007669"/>
    <property type="project" value="UniProtKB-KW"/>
</dbReference>
<sequence length="476" mass="50382">MAATEVWVKTGAAAGRAPGIAGEVRALLATGLPLALSQLAGVAMLTTDTIMLGRVGPEALAAAALGFSVIMVPMLFLIGLAQGAVPLMAYAVGAKTRHIREVRRTIRQAFWATALACVPVLAVLWNFGPVLRLIGQEPALADATVDYIRAVSPVLVTGTWFALLRNFTATYGRQRAALTIALLQVPLNGVFIYVLIFGHLGLPALGVVGAGLGSSLSGLLALGALALYLRFDRRFRRFHLLGRFWRADWPRFGQIFRIGAPIGLTIAFEVMLFSVAAQFMGLIGPLVLAAHQIAIQVASTTFMVALGIGQAGSIRIGLAAGARDEAAIARTGWTALALGCGFMGLTAIAMVVWRADLAGLFLPDVTSPANREVLAIAGGFIMLAGLFQVVDAAQVVAVNLLRGLRDTRVPMLYAVLCYWLIGVGLSWLLAFPLGLGGIGVWWSFVVAIGAFALLLVHRFARRRHLAAYRQLLGVGA</sequence>
<evidence type="ECO:0000256" key="3">
    <source>
        <dbReference type="ARBA" id="ARBA00022449"/>
    </source>
</evidence>
<dbReference type="Pfam" id="PF01554">
    <property type="entry name" value="MatE"/>
    <property type="match status" value="2"/>
</dbReference>
<dbReference type="PIRSF" id="PIRSF006603">
    <property type="entry name" value="DinF"/>
    <property type="match status" value="1"/>
</dbReference>
<keyword evidence="3" id="KW-0050">Antiport</keyword>
<evidence type="ECO:0000256" key="5">
    <source>
        <dbReference type="ARBA" id="ARBA00022692"/>
    </source>
</evidence>
<comment type="caution">
    <text evidence="11">The sequence shown here is derived from an EMBL/GenBank/DDBJ whole genome shotgun (WGS) entry which is preliminary data.</text>
</comment>
<dbReference type="EMBL" id="QGLF01000003">
    <property type="protein sequence ID" value="PWR20584.1"/>
    <property type="molecule type" value="Genomic_DNA"/>
</dbReference>
<dbReference type="PANTHER" id="PTHR43298:SF2">
    <property type="entry name" value="FMN_FAD EXPORTER YEEO-RELATED"/>
    <property type="match status" value="1"/>
</dbReference>
<dbReference type="InterPro" id="IPR050222">
    <property type="entry name" value="MATE_MdtK"/>
</dbReference>
<proteinExistence type="predicted"/>
<accession>A0A317E2E2</accession>